<dbReference type="RefSeq" id="WP_136578830.1">
    <property type="nucleotide sequence ID" value="NZ_STFF01000005.1"/>
</dbReference>
<evidence type="ECO:0000313" key="3">
    <source>
        <dbReference type="EMBL" id="THU37156.1"/>
    </source>
</evidence>
<dbReference type="Proteomes" id="UP000306918">
    <property type="component" value="Unassembled WGS sequence"/>
</dbReference>
<name>A0A4V4H0M2_9BACT</name>
<sequence>MKHLLPVVGLLFAVHIAQAQPEPGDVKTVQETAKGFMKQGDYSNAVLVLNRGLQNNADNLELQKDLAFAYYLNRDYVRGIEVAKKFPERQDADVHSFQLLGMLYKAIEEVKECEKMYKSALKKFPNSGTLYNEYGEMMWSKKDYSDAIKLWEKGIEADPSYSGNYYNAAKYYYFTPDKVWALVYGEVFVNLESYSKRTAEIKNILLDGYKKLFTDGNLTKDQDTKNEFVKAFLEIMKSQSSFIGANGVTAETLSAIRTKFILEWFSKNATRFPFRLYEYHQQLLKAGMFDAYNQWIFGTANNLPAYENWTKTHQEEYNKFDYFQHNRVFKLPAGQYYQTGK</sequence>
<evidence type="ECO:0000256" key="2">
    <source>
        <dbReference type="SAM" id="SignalP"/>
    </source>
</evidence>
<organism evidence="3 4">
    <name type="scientific">Niastella caeni</name>
    <dbReference type="NCBI Taxonomy" id="2569763"/>
    <lineage>
        <taxon>Bacteria</taxon>
        <taxon>Pseudomonadati</taxon>
        <taxon>Bacteroidota</taxon>
        <taxon>Chitinophagia</taxon>
        <taxon>Chitinophagales</taxon>
        <taxon>Chitinophagaceae</taxon>
        <taxon>Niastella</taxon>
    </lineage>
</organism>
<dbReference type="AlphaFoldDB" id="A0A4V4H0M2"/>
<evidence type="ECO:0000313" key="4">
    <source>
        <dbReference type="Proteomes" id="UP000306918"/>
    </source>
</evidence>
<feature type="signal peptide" evidence="2">
    <location>
        <begin position="1"/>
        <end position="19"/>
    </location>
</feature>
<keyword evidence="4" id="KW-1185">Reference proteome</keyword>
<evidence type="ECO:0000256" key="1">
    <source>
        <dbReference type="PROSITE-ProRule" id="PRU00339"/>
    </source>
</evidence>
<dbReference type="InterPro" id="IPR011990">
    <property type="entry name" value="TPR-like_helical_dom_sf"/>
</dbReference>
<accession>A0A4V4H0M2</accession>
<comment type="caution">
    <text evidence="3">The sequence shown here is derived from an EMBL/GenBank/DDBJ whole genome shotgun (WGS) entry which is preliminary data.</text>
</comment>
<dbReference type="EMBL" id="STFF01000005">
    <property type="protein sequence ID" value="THU37156.1"/>
    <property type="molecule type" value="Genomic_DNA"/>
</dbReference>
<dbReference type="SUPFAM" id="SSF48452">
    <property type="entry name" value="TPR-like"/>
    <property type="match status" value="1"/>
</dbReference>
<dbReference type="PROSITE" id="PS50005">
    <property type="entry name" value="TPR"/>
    <property type="match status" value="1"/>
</dbReference>
<keyword evidence="1" id="KW-0802">TPR repeat</keyword>
<feature type="chain" id="PRO_5020820380" evidence="2">
    <location>
        <begin position="20"/>
        <end position="341"/>
    </location>
</feature>
<dbReference type="OrthoDB" id="793001at2"/>
<proteinExistence type="predicted"/>
<gene>
    <name evidence="3" type="ORF">FAM09_19595</name>
</gene>
<reference evidence="3 4" key="1">
    <citation type="submission" date="2019-04" db="EMBL/GenBank/DDBJ databases">
        <title>Niastella caeni sp. nov., isolated from activated sludge.</title>
        <authorList>
            <person name="Sheng M."/>
        </authorList>
    </citation>
    <scope>NUCLEOTIDE SEQUENCE [LARGE SCALE GENOMIC DNA]</scope>
    <source>
        <strain evidence="3 4">HX-2-15</strain>
    </source>
</reference>
<dbReference type="SMART" id="SM00028">
    <property type="entry name" value="TPR"/>
    <property type="match status" value="3"/>
</dbReference>
<dbReference type="Gene3D" id="1.25.40.10">
    <property type="entry name" value="Tetratricopeptide repeat domain"/>
    <property type="match status" value="1"/>
</dbReference>
<feature type="repeat" description="TPR" evidence="1">
    <location>
        <begin position="128"/>
        <end position="161"/>
    </location>
</feature>
<dbReference type="Pfam" id="PF13432">
    <property type="entry name" value="TPR_16"/>
    <property type="match status" value="1"/>
</dbReference>
<protein>
    <submittedName>
        <fullName evidence="3">Uncharacterized protein</fullName>
    </submittedName>
</protein>
<keyword evidence="2" id="KW-0732">Signal</keyword>
<dbReference type="InterPro" id="IPR019734">
    <property type="entry name" value="TPR_rpt"/>
</dbReference>